<comment type="similarity">
    <text evidence="1">Belongs to the GcvT family.</text>
</comment>
<name>A0ABQ4T1F3_METOR</name>
<keyword evidence="4" id="KW-0808">Transferase</keyword>
<dbReference type="PIRSF" id="PIRSF006487">
    <property type="entry name" value="GcvT"/>
    <property type="match status" value="1"/>
</dbReference>
<gene>
    <name evidence="10" type="primary">gcvT_1</name>
    <name evidence="10" type="ORF">LKMONMHP_0266</name>
</gene>
<evidence type="ECO:0000259" key="9">
    <source>
        <dbReference type="Pfam" id="PF08669"/>
    </source>
</evidence>
<evidence type="ECO:0000256" key="4">
    <source>
        <dbReference type="ARBA" id="ARBA00022679"/>
    </source>
</evidence>
<feature type="domain" description="GCVT N-terminal" evidence="8">
    <location>
        <begin position="27"/>
        <end position="275"/>
    </location>
</feature>
<dbReference type="InterPro" id="IPR006222">
    <property type="entry name" value="GCVT_N"/>
</dbReference>
<dbReference type="InterPro" id="IPR029043">
    <property type="entry name" value="GcvT/YgfZ_C"/>
</dbReference>
<accession>A0ABQ4T1F3</accession>
<organism evidence="10 11">
    <name type="scientific">Methylobacterium organophilum</name>
    <dbReference type="NCBI Taxonomy" id="410"/>
    <lineage>
        <taxon>Bacteria</taxon>
        <taxon>Pseudomonadati</taxon>
        <taxon>Pseudomonadota</taxon>
        <taxon>Alphaproteobacteria</taxon>
        <taxon>Hyphomicrobiales</taxon>
        <taxon>Methylobacteriaceae</taxon>
        <taxon>Methylobacterium</taxon>
    </lineage>
</organism>
<feature type="domain" description="Aminomethyltransferase C-terminal" evidence="9">
    <location>
        <begin position="304"/>
        <end position="384"/>
    </location>
</feature>
<dbReference type="Gene3D" id="3.30.1360.120">
    <property type="entry name" value="Probable tRNA modification gtpase trme, domain 1"/>
    <property type="match status" value="1"/>
</dbReference>
<dbReference type="NCBIfam" id="NF001567">
    <property type="entry name" value="PRK00389.1"/>
    <property type="match status" value="1"/>
</dbReference>
<dbReference type="InterPro" id="IPR013977">
    <property type="entry name" value="GcvT_C"/>
</dbReference>
<evidence type="ECO:0000256" key="7">
    <source>
        <dbReference type="SAM" id="MobiDB-lite"/>
    </source>
</evidence>
<sequence length="391" mass="40901">MTQIAPERTLPDSTPAQAASPEKRTPLHAFHLRHGAKMVPFAGYAMPLQYPAGLLKEHLHTRAAAGLFDVSHMGQIELRSRDLADAARALEALIPIDILGLAPGRQRYGYLTNEAGGILDDLMVARLPDRLVVVVNAACKIADEAHLRAHLPAEVALTVEDRALIALQGPQAGAVLAGFAEVEAMRFQDVRAVEILGAPCLVARSGYTGEDGFEIAIPTDRAEDFAEALLADPRVLPIGLGARDSLRLEAGLPLYGADLDTTTSPVEAGLAWAISPARRAGGARAGGFPGVERILAEMAAGPPRCRVGLKPEGRAPVRAGAMLFTEEGADKPVGLVTSGGFGPTVSGPVAMGFVPASLAAPGTRLFAEVRGQRLALSVSPLPFVPAGFKRG</sequence>
<reference evidence="10" key="2">
    <citation type="submission" date="2021-08" db="EMBL/GenBank/DDBJ databases">
        <authorList>
            <person name="Tani A."/>
            <person name="Ola A."/>
            <person name="Ogura Y."/>
            <person name="Katsura K."/>
            <person name="Hayashi T."/>
        </authorList>
    </citation>
    <scope>NUCLEOTIDE SEQUENCE</scope>
    <source>
        <strain evidence="10">NBRC 15689</strain>
    </source>
</reference>
<dbReference type="SUPFAM" id="SSF103025">
    <property type="entry name" value="Folate-binding domain"/>
    <property type="match status" value="1"/>
</dbReference>
<protein>
    <recommendedName>
        <fullName evidence="2">aminomethyltransferase</fullName>
        <ecNumber evidence="2">2.1.2.10</ecNumber>
    </recommendedName>
    <alternativeName>
        <fullName evidence="5">Glycine cleavage system T protein</fullName>
    </alternativeName>
</protein>
<evidence type="ECO:0000313" key="10">
    <source>
        <dbReference type="EMBL" id="GJE25428.1"/>
    </source>
</evidence>
<dbReference type="InterPro" id="IPR028896">
    <property type="entry name" value="GcvT/YgfZ/DmdA"/>
</dbReference>
<keyword evidence="11" id="KW-1185">Reference proteome</keyword>
<comment type="caution">
    <text evidence="10">The sequence shown here is derived from an EMBL/GenBank/DDBJ whole genome shotgun (WGS) entry which is preliminary data.</text>
</comment>
<dbReference type="EC" id="2.1.2.10" evidence="2"/>
<dbReference type="Pfam" id="PF01571">
    <property type="entry name" value="GCV_T"/>
    <property type="match status" value="1"/>
</dbReference>
<proteinExistence type="inferred from homology"/>
<dbReference type="InterPro" id="IPR027266">
    <property type="entry name" value="TrmE/GcvT-like"/>
</dbReference>
<dbReference type="NCBIfam" id="TIGR00528">
    <property type="entry name" value="gcvT"/>
    <property type="match status" value="1"/>
</dbReference>
<dbReference type="Proteomes" id="UP001055156">
    <property type="component" value="Unassembled WGS sequence"/>
</dbReference>
<dbReference type="SUPFAM" id="SSF101790">
    <property type="entry name" value="Aminomethyltransferase beta-barrel domain"/>
    <property type="match status" value="1"/>
</dbReference>
<dbReference type="Gene3D" id="2.40.30.110">
    <property type="entry name" value="Aminomethyltransferase beta-barrel domains"/>
    <property type="match status" value="1"/>
</dbReference>
<evidence type="ECO:0000256" key="3">
    <source>
        <dbReference type="ARBA" id="ARBA00022576"/>
    </source>
</evidence>
<dbReference type="InterPro" id="IPR006223">
    <property type="entry name" value="GcvT"/>
</dbReference>
<dbReference type="Gene3D" id="4.10.1250.10">
    <property type="entry name" value="Aminomethyltransferase fragment"/>
    <property type="match status" value="1"/>
</dbReference>
<evidence type="ECO:0000256" key="6">
    <source>
        <dbReference type="ARBA" id="ARBA00047665"/>
    </source>
</evidence>
<evidence type="ECO:0000313" key="11">
    <source>
        <dbReference type="Proteomes" id="UP001055156"/>
    </source>
</evidence>
<reference evidence="10" key="1">
    <citation type="journal article" date="2021" name="Front. Microbiol.">
        <title>Comprehensive Comparative Genomics and Phenotyping of Methylobacterium Species.</title>
        <authorList>
            <person name="Alessa O."/>
            <person name="Ogura Y."/>
            <person name="Fujitani Y."/>
            <person name="Takami H."/>
            <person name="Hayashi T."/>
            <person name="Sahin N."/>
            <person name="Tani A."/>
        </authorList>
    </citation>
    <scope>NUCLEOTIDE SEQUENCE</scope>
    <source>
        <strain evidence="10">NBRC 15689</strain>
    </source>
</reference>
<dbReference type="PANTHER" id="PTHR43757:SF2">
    <property type="entry name" value="AMINOMETHYLTRANSFERASE, MITOCHONDRIAL"/>
    <property type="match status" value="1"/>
</dbReference>
<keyword evidence="3" id="KW-0032">Aminotransferase</keyword>
<evidence type="ECO:0000256" key="1">
    <source>
        <dbReference type="ARBA" id="ARBA00008609"/>
    </source>
</evidence>
<dbReference type="RefSeq" id="WP_283206499.1">
    <property type="nucleotide sequence ID" value="NZ_BPQV01000001.1"/>
</dbReference>
<dbReference type="NCBIfam" id="NF010093">
    <property type="entry name" value="PRK13579.1"/>
    <property type="match status" value="1"/>
</dbReference>
<dbReference type="PANTHER" id="PTHR43757">
    <property type="entry name" value="AMINOMETHYLTRANSFERASE"/>
    <property type="match status" value="1"/>
</dbReference>
<comment type="catalytic activity">
    <reaction evidence="6">
        <text>N(6)-[(R)-S(8)-aminomethyldihydrolipoyl]-L-lysyl-[protein] + (6S)-5,6,7,8-tetrahydrofolate = N(6)-[(R)-dihydrolipoyl]-L-lysyl-[protein] + (6R)-5,10-methylene-5,6,7,8-tetrahydrofolate + NH4(+)</text>
        <dbReference type="Rhea" id="RHEA:16945"/>
        <dbReference type="Rhea" id="RHEA-COMP:10475"/>
        <dbReference type="Rhea" id="RHEA-COMP:10492"/>
        <dbReference type="ChEBI" id="CHEBI:15636"/>
        <dbReference type="ChEBI" id="CHEBI:28938"/>
        <dbReference type="ChEBI" id="CHEBI:57453"/>
        <dbReference type="ChEBI" id="CHEBI:83100"/>
        <dbReference type="ChEBI" id="CHEBI:83143"/>
        <dbReference type="EC" id="2.1.2.10"/>
    </reaction>
</comment>
<evidence type="ECO:0000259" key="8">
    <source>
        <dbReference type="Pfam" id="PF01571"/>
    </source>
</evidence>
<feature type="region of interest" description="Disordered" evidence="7">
    <location>
        <begin position="1"/>
        <end position="23"/>
    </location>
</feature>
<evidence type="ECO:0000256" key="5">
    <source>
        <dbReference type="ARBA" id="ARBA00031395"/>
    </source>
</evidence>
<dbReference type="EMBL" id="BPQV01000001">
    <property type="protein sequence ID" value="GJE25428.1"/>
    <property type="molecule type" value="Genomic_DNA"/>
</dbReference>
<dbReference type="Gene3D" id="3.30.70.1400">
    <property type="entry name" value="Aminomethyltransferase beta-barrel domains"/>
    <property type="match status" value="1"/>
</dbReference>
<evidence type="ECO:0000256" key="2">
    <source>
        <dbReference type="ARBA" id="ARBA00012616"/>
    </source>
</evidence>
<dbReference type="Pfam" id="PF08669">
    <property type="entry name" value="GCV_T_C"/>
    <property type="match status" value="1"/>
</dbReference>